<reference evidence="2" key="1">
    <citation type="submission" date="2014-09" db="EMBL/GenBank/DDBJ databases">
        <authorList>
            <person name="Magalhaes I.L.F."/>
            <person name="Oliveira U."/>
            <person name="Santos F.R."/>
            <person name="Vidigal T.H.D.A."/>
            <person name="Brescovit A.D."/>
            <person name="Santos A.J."/>
        </authorList>
    </citation>
    <scope>NUCLEOTIDE SEQUENCE</scope>
    <source>
        <tissue evidence="2">Shoot tissue taken approximately 20 cm above the soil surface</tissue>
    </source>
</reference>
<dbReference type="AlphaFoldDB" id="A0A0A9F5M7"/>
<proteinExistence type="predicted"/>
<feature type="region of interest" description="Disordered" evidence="1">
    <location>
        <begin position="56"/>
        <end position="104"/>
    </location>
</feature>
<organism evidence="2">
    <name type="scientific">Arundo donax</name>
    <name type="common">Giant reed</name>
    <name type="synonym">Donax arundinaceus</name>
    <dbReference type="NCBI Taxonomy" id="35708"/>
    <lineage>
        <taxon>Eukaryota</taxon>
        <taxon>Viridiplantae</taxon>
        <taxon>Streptophyta</taxon>
        <taxon>Embryophyta</taxon>
        <taxon>Tracheophyta</taxon>
        <taxon>Spermatophyta</taxon>
        <taxon>Magnoliopsida</taxon>
        <taxon>Liliopsida</taxon>
        <taxon>Poales</taxon>
        <taxon>Poaceae</taxon>
        <taxon>PACMAD clade</taxon>
        <taxon>Arundinoideae</taxon>
        <taxon>Arundineae</taxon>
        <taxon>Arundo</taxon>
    </lineage>
</organism>
<protein>
    <submittedName>
        <fullName evidence="2">TIDP3748</fullName>
    </submittedName>
</protein>
<evidence type="ECO:0000256" key="1">
    <source>
        <dbReference type="SAM" id="MobiDB-lite"/>
    </source>
</evidence>
<sequence>MGCQLIEHVIQERYPCAAVGNTSSIEVDLHVHICLLGHPFNLSYPRRPCRVQGSGWGAVAGDAGGSHSRRPQMKRETARPSGEGDEPTARPPQGFGDRGVRREG</sequence>
<reference evidence="2" key="2">
    <citation type="journal article" date="2015" name="Data Brief">
        <title>Shoot transcriptome of the giant reed, Arundo donax.</title>
        <authorList>
            <person name="Barrero R.A."/>
            <person name="Guerrero F.D."/>
            <person name="Moolhuijzen P."/>
            <person name="Goolsby J.A."/>
            <person name="Tidwell J."/>
            <person name="Bellgard S.E."/>
            <person name="Bellgard M.I."/>
        </authorList>
    </citation>
    <scope>NUCLEOTIDE SEQUENCE</scope>
    <source>
        <tissue evidence="2">Shoot tissue taken approximately 20 cm above the soil surface</tissue>
    </source>
</reference>
<dbReference type="EMBL" id="GBRH01192435">
    <property type="protein sequence ID" value="JAE05461.1"/>
    <property type="molecule type" value="Transcribed_RNA"/>
</dbReference>
<accession>A0A0A9F5M7</accession>
<evidence type="ECO:0000313" key="2">
    <source>
        <dbReference type="EMBL" id="JAE05461.1"/>
    </source>
</evidence>
<name>A0A0A9F5M7_ARUDO</name>